<dbReference type="PROSITE" id="PS50110">
    <property type="entry name" value="RESPONSE_REGULATORY"/>
    <property type="match status" value="1"/>
</dbReference>
<evidence type="ECO:0000256" key="1">
    <source>
        <dbReference type="ARBA" id="ARBA00000085"/>
    </source>
</evidence>
<dbReference type="InterPro" id="IPR004358">
    <property type="entry name" value="Sig_transdc_His_kin-like_C"/>
</dbReference>
<organism evidence="7">
    <name type="scientific">Tuwongella immobilis</name>
    <dbReference type="NCBI Taxonomy" id="692036"/>
    <lineage>
        <taxon>Bacteria</taxon>
        <taxon>Pseudomonadati</taxon>
        <taxon>Planctomycetota</taxon>
        <taxon>Planctomycetia</taxon>
        <taxon>Gemmatales</taxon>
        <taxon>Gemmataceae</taxon>
        <taxon>Tuwongella</taxon>
    </lineage>
</organism>
<dbReference type="SUPFAM" id="SSF52172">
    <property type="entry name" value="CheY-like"/>
    <property type="match status" value="1"/>
</dbReference>
<feature type="domain" description="Histidine kinase" evidence="5">
    <location>
        <begin position="170"/>
        <end position="395"/>
    </location>
</feature>
<feature type="modified residue" description="4-aspartylphosphate" evidence="4">
    <location>
        <position position="467"/>
    </location>
</feature>
<dbReference type="KEGG" id="tim:GMBLW1_23330"/>
<dbReference type="Gene3D" id="3.30.565.10">
    <property type="entry name" value="Histidine kinase-like ATPase, C-terminal domain"/>
    <property type="match status" value="1"/>
</dbReference>
<evidence type="ECO:0000313" key="8">
    <source>
        <dbReference type="Proteomes" id="UP000464378"/>
    </source>
</evidence>
<sequence>MSIAAPFLQVAEWLSEPSALLARDGQLLAVNRSAAEQLGIPPGELTTGQSLAEWLEIQPDAWQTTLQQWARTRAPIPALLHFRHSTNAPMAARFRGGVYLTRSPERPAILMVQWQPQQAEKSLFLQLNERIDALHREMEQRRIAQAEQLRLESKMQQAQKLESLGVLAGGVAHDFNNLLTSILGYTDLARTAAGRNSPVRRFLDDAIQGIRRAAELTQQMLAYSGKGKFVIQPVRLSTLVEEMSRLLEVSITKKCVLKFDFLPNLPTCEGDPSQLRQVIMNLIINAAEAIGDRSGVISITTGVMMCDRAYLSEVYLDDDLAEGMYVYVEVADTGSGMDETTRQRIFEPFFTTKFTGRGLGLAAVLGIVRGHRGAIKVYSELNRGTTFKVLFPASQQPEQIDEYPNQDLELWGGSGTILLVDDEESIRALVQQMLTLMGFDVLVAADGLKAVEQFRAHADSIRLVLLDMTMPRMDGEETFRELRRIRPNVRAILSSGYNEQTATSRFAGKGLAGFIQKPYTLEQLTSEIRRVMESPEST</sequence>
<comment type="catalytic activity">
    <reaction evidence="1">
        <text>ATP + protein L-histidine = ADP + protein N-phospho-L-histidine.</text>
        <dbReference type="EC" id="2.7.13.3"/>
    </reaction>
</comment>
<proteinExistence type="predicted"/>
<evidence type="ECO:0000259" key="5">
    <source>
        <dbReference type="PROSITE" id="PS50109"/>
    </source>
</evidence>
<dbReference type="EMBL" id="LR586016">
    <property type="protein sequence ID" value="VIP01627.1"/>
    <property type="molecule type" value="Genomic_DNA"/>
</dbReference>
<evidence type="ECO:0000259" key="6">
    <source>
        <dbReference type="PROSITE" id="PS50110"/>
    </source>
</evidence>
<evidence type="ECO:0000313" key="7">
    <source>
        <dbReference type="EMBL" id="VIP01627.1"/>
    </source>
</evidence>
<dbReference type="InParanoid" id="A0A6C2YJS3"/>
<dbReference type="SMART" id="SM00387">
    <property type="entry name" value="HATPase_c"/>
    <property type="match status" value="1"/>
</dbReference>
<dbReference type="InterPro" id="IPR036890">
    <property type="entry name" value="HATPase_C_sf"/>
</dbReference>
<dbReference type="CDD" id="cd00156">
    <property type="entry name" value="REC"/>
    <property type="match status" value="1"/>
</dbReference>
<gene>
    <name evidence="7" type="ORF">GMBLW1_23330</name>
</gene>
<dbReference type="InterPro" id="IPR003661">
    <property type="entry name" value="HisK_dim/P_dom"/>
</dbReference>
<dbReference type="GO" id="GO:0000155">
    <property type="term" value="F:phosphorelay sensor kinase activity"/>
    <property type="evidence" value="ECO:0007669"/>
    <property type="project" value="InterPro"/>
</dbReference>
<dbReference type="InterPro" id="IPR011006">
    <property type="entry name" value="CheY-like_superfamily"/>
</dbReference>
<dbReference type="Pfam" id="PF00512">
    <property type="entry name" value="HisKA"/>
    <property type="match status" value="1"/>
</dbReference>
<dbReference type="Pfam" id="PF00072">
    <property type="entry name" value="Response_reg"/>
    <property type="match status" value="1"/>
</dbReference>
<dbReference type="Gene3D" id="1.10.287.130">
    <property type="match status" value="1"/>
</dbReference>
<accession>A0A6C2YJS3</accession>
<dbReference type="PROSITE" id="PS50109">
    <property type="entry name" value="HIS_KIN"/>
    <property type="match status" value="1"/>
</dbReference>
<protein>
    <recommendedName>
        <fullName evidence="2">histidine kinase</fullName>
        <ecNumber evidence="2">2.7.13.3</ecNumber>
    </recommendedName>
</protein>
<name>A0A6C2YJS3_9BACT</name>
<dbReference type="SUPFAM" id="SSF55785">
    <property type="entry name" value="PYP-like sensor domain (PAS domain)"/>
    <property type="match status" value="1"/>
</dbReference>
<dbReference type="CDD" id="cd00082">
    <property type="entry name" value="HisKA"/>
    <property type="match status" value="1"/>
</dbReference>
<dbReference type="AlphaFoldDB" id="A0A6C2YJS3"/>
<dbReference type="Gene3D" id="3.40.50.2300">
    <property type="match status" value="1"/>
</dbReference>
<dbReference type="InterPro" id="IPR005467">
    <property type="entry name" value="His_kinase_dom"/>
</dbReference>
<dbReference type="InterPro" id="IPR001789">
    <property type="entry name" value="Sig_transdc_resp-reg_receiver"/>
</dbReference>
<dbReference type="SMART" id="SM00448">
    <property type="entry name" value="REC"/>
    <property type="match status" value="1"/>
</dbReference>
<dbReference type="SUPFAM" id="SSF47384">
    <property type="entry name" value="Homodimeric domain of signal transducing histidine kinase"/>
    <property type="match status" value="1"/>
</dbReference>
<reference evidence="7" key="1">
    <citation type="submission" date="2019-04" db="EMBL/GenBank/DDBJ databases">
        <authorList>
            <consortium name="Science for Life Laboratories"/>
        </authorList>
    </citation>
    <scope>NUCLEOTIDE SEQUENCE</scope>
    <source>
        <strain evidence="7">MBLW1</strain>
    </source>
</reference>
<dbReference type="EC" id="2.7.13.3" evidence="2"/>
<dbReference type="PRINTS" id="PR00344">
    <property type="entry name" value="BCTRLSENSOR"/>
</dbReference>
<evidence type="ECO:0000256" key="4">
    <source>
        <dbReference type="PROSITE-ProRule" id="PRU00169"/>
    </source>
</evidence>
<evidence type="ECO:0000256" key="3">
    <source>
        <dbReference type="ARBA" id="ARBA00022553"/>
    </source>
</evidence>
<dbReference type="PANTHER" id="PTHR43065:SF42">
    <property type="entry name" value="TWO-COMPONENT SENSOR PPRA"/>
    <property type="match status" value="1"/>
</dbReference>
<dbReference type="SUPFAM" id="SSF55874">
    <property type="entry name" value="ATPase domain of HSP90 chaperone/DNA topoisomerase II/histidine kinase"/>
    <property type="match status" value="1"/>
</dbReference>
<dbReference type="EMBL" id="LR593887">
    <property type="protein sequence ID" value="VTR98969.1"/>
    <property type="molecule type" value="Genomic_DNA"/>
</dbReference>
<dbReference type="SMART" id="SM00388">
    <property type="entry name" value="HisKA"/>
    <property type="match status" value="1"/>
</dbReference>
<evidence type="ECO:0000256" key="2">
    <source>
        <dbReference type="ARBA" id="ARBA00012438"/>
    </source>
</evidence>
<keyword evidence="3 4" id="KW-0597">Phosphoprotein</keyword>
<keyword evidence="8" id="KW-1185">Reference proteome</keyword>
<dbReference type="RefSeq" id="WP_162656813.1">
    <property type="nucleotide sequence ID" value="NZ_LR593887.1"/>
</dbReference>
<dbReference type="InterPro" id="IPR035965">
    <property type="entry name" value="PAS-like_dom_sf"/>
</dbReference>
<dbReference type="InterPro" id="IPR000014">
    <property type="entry name" value="PAS"/>
</dbReference>
<dbReference type="Pfam" id="PF02518">
    <property type="entry name" value="HATPase_c"/>
    <property type="match status" value="1"/>
</dbReference>
<dbReference type="InterPro" id="IPR036097">
    <property type="entry name" value="HisK_dim/P_sf"/>
</dbReference>
<dbReference type="PANTHER" id="PTHR43065">
    <property type="entry name" value="SENSOR HISTIDINE KINASE"/>
    <property type="match status" value="1"/>
</dbReference>
<dbReference type="Proteomes" id="UP000464378">
    <property type="component" value="Chromosome"/>
</dbReference>
<feature type="domain" description="Response regulatory" evidence="6">
    <location>
        <begin position="416"/>
        <end position="532"/>
    </location>
</feature>
<dbReference type="CDD" id="cd00130">
    <property type="entry name" value="PAS"/>
    <property type="match status" value="1"/>
</dbReference>
<dbReference type="InterPro" id="IPR003594">
    <property type="entry name" value="HATPase_dom"/>
</dbReference>